<dbReference type="Proteomes" id="UP000717585">
    <property type="component" value="Unassembled WGS sequence"/>
</dbReference>
<accession>A0A8J6B3Q5</accession>
<gene>
    <name evidence="1" type="ORF">J8273_5286</name>
</gene>
<organism evidence="1 2">
    <name type="scientific">Carpediemonas membranifera</name>
    <dbReference type="NCBI Taxonomy" id="201153"/>
    <lineage>
        <taxon>Eukaryota</taxon>
        <taxon>Metamonada</taxon>
        <taxon>Carpediemonas-like organisms</taxon>
        <taxon>Carpediemonas</taxon>
    </lineage>
</organism>
<protein>
    <submittedName>
        <fullName evidence="1">Uncharacterized protein</fullName>
    </submittedName>
</protein>
<dbReference type="Gene3D" id="2.130.10.10">
    <property type="entry name" value="YVTN repeat-like/Quinoprotein amine dehydrogenase"/>
    <property type="match status" value="1"/>
</dbReference>
<evidence type="ECO:0000313" key="2">
    <source>
        <dbReference type="Proteomes" id="UP000717585"/>
    </source>
</evidence>
<dbReference type="AlphaFoldDB" id="A0A8J6B3Q5"/>
<evidence type="ECO:0000313" key="1">
    <source>
        <dbReference type="EMBL" id="KAG9392297.1"/>
    </source>
</evidence>
<reference evidence="1" key="1">
    <citation type="submission" date="2021-05" db="EMBL/GenBank/DDBJ databases">
        <title>A free-living protist that lacks canonical eukaryotic 1 DNA replication and segregation systems.</title>
        <authorList>
            <person name="Salas-Leiva D.E."/>
            <person name="Tromer E.C."/>
            <person name="Curtis B.A."/>
            <person name="Jerlstrom-Hultqvist J."/>
            <person name="Kolisko M."/>
            <person name="Yi Z."/>
            <person name="Salas-Leiva J.S."/>
            <person name="Gallot-Lavallee L."/>
            <person name="Kops G.J.P.L."/>
            <person name="Archibald J.M."/>
            <person name="Simpson A.G.B."/>
            <person name="Roger A.J."/>
        </authorList>
    </citation>
    <scope>NUCLEOTIDE SEQUENCE</scope>
    <source>
        <strain evidence="1">BICM</strain>
    </source>
</reference>
<sequence>MPKWTHILPFDSSRAAFCVAKHPHYPLIAIGKTDHFVHLVQLDLDAPEELSMSPERKRSPWIVKWHPTAIDRLVVADLSGKITLYTIQGLPWAATWVEEVSWQLTDQNYKSSSPTSLFFHPVDPSYLFVSTHSAVYLIDTTVDPSHGLTEIEGADRLFTSTTTVRTSGYHLKLSIDALVPFVTARSSGLVAAVRGQDWVRGHERHMAQDTYIIPYKFAGKPKTRFDAASCFISRTETIHESSLVVHNGLLAVQGHAAESAVELPQAFPPLPEPGKVPKTIEQMEEGLFRKLEEAEAYPALLVVDLEAVQGIGPQKPAMQKIELDYRKPHPTSLCWCGDRLVIGPTRLGVNVSFRVFDASKGTLVEKPPMSTPQSELDGSHMSMLSDGFHNSNTLEPAGDDRLISATPNGIVAIAFVDSSE</sequence>
<comment type="caution">
    <text evidence="1">The sequence shown here is derived from an EMBL/GenBank/DDBJ whole genome shotgun (WGS) entry which is preliminary data.</text>
</comment>
<dbReference type="EMBL" id="JAHDYR010000038">
    <property type="protein sequence ID" value="KAG9392297.1"/>
    <property type="molecule type" value="Genomic_DNA"/>
</dbReference>
<dbReference type="InterPro" id="IPR036322">
    <property type="entry name" value="WD40_repeat_dom_sf"/>
</dbReference>
<dbReference type="InterPro" id="IPR015943">
    <property type="entry name" value="WD40/YVTN_repeat-like_dom_sf"/>
</dbReference>
<name>A0A8J6B3Q5_9EUKA</name>
<dbReference type="SUPFAM" id="SSF50978">
    <property type="entry name" value="WD40 repeat-like"/>
    <property type="match status" value="1"/>
</dbReference>
<keyword evidence="2" id="KW-1185">Reference proteome</keyword>
<proteinExistence type="predicted"/>